<evidence type="ECO:0000313" key="3">
    <source>
        <dbReference type="Proteomes" id="UP001239019"/>
    </source>
</evidence>
<organism evidence="2 3">
    <name type="scientific">Natronospira bacteriovora</name>
    <dbReference type="NCBI Taxonomy" id="3069753"/>
    <lineage>
        <taxon>Bacteria</taxon>
        <taxon>Pseudomonadati</taxon>
        <taxon>Pseudomonadota</taxon>
        <taxon>Gammaproteobacteria</taxon>
        <taxon>Natronospirales</taxon>
        <taxon>Natronospiraceae</taxon>
        <taxon>Natronospira</taxon>
    </lineage>
</organism>
<dbReference type="PANTHER" id="PTHR33221">
    <property type="entry name" value="WINGED HELIX-TURN-HELIX TRANSCRIPTIONAL REGULATOR, RRF2 FAMILY"/>
    <property type="match status" value="1"/>
</dbReference>
<dbReference type="PROSITE" id="PS51197">
    <property type="entry name" value="HTH_RRF2_2"/>
    <property type="match status" value="1"/>
</dbReference>
<proteinExistence type="predicted"/>
<dbReference type="SUPFAM" id="SSF46785">
    <property type="entry name" value="Winged helix' DNA-binding domain"/>
    <property type="match status" value="1"/>
</dbReference>
<dbReference type="InterPro" id="IPR000944">
    <property type="entry name" value="Tscrpt_reg_Rrf2"/>
</dbReference>
<dbReference type="Pfam" id="PF02082">
    <property type="entry name" value="Rrf2"/>
    <property type="match status" value="1"/>
</dbReference>
<keyword evidence="3" id="KW-1185">Reference proteome</keyword>
<dbReference type="NCBIfam" id="TIGR00738">
    <property type="entry name" value="rrf2_super"/>
    <property type="match status" value="1"/>
</dbReference>
<dbReference type="Gene3D" id="1.10.10.10">
    <property type="entry name" value="Winged helix-like DNA-binding domain superfamily/Winged helix DNA-binding domain"/>
    <property type="match status" value="1"/>
</dbReference>
<evidence type="ECO:0000256" key="1">
    <source>
        <dbReference type="ARBA" id="ARBA00023125"/>
    </source>
</evidence>
<dbReference type="RefSeq" id="WP_306727069.1">
    <property type="nucleotide sequence ID" value="NZ_JAVDDT010000001.1"/>
</dbReference>
<dbReference type="EMBL" id="JAVDDT010000001">
    <property type="protein sequence ID" value="MDQ2068587.1"/>
    <property type="molecule type" value="Genomic_DNA"/>
</dbReference>
<dbReference type="InterPro" id="IPR036388">
    <property type="entry name" value="WH-like_DNA-bd_sf"/>
</dbReference>
<name>A0ABU0W3I9_9GAMM</name>
<protein>
    <submittedName>
        <fullName evidence="2">Rrf2 family transcriptional regulator</fullName>
    </submittedName>
</protein>
<keyword evidence="1" id="KW-0238">DNA-binding</keyword>
<dbReference type="Proteomes" id="UP001239019">
    <property type="component" value="Unassembled WGS sequence"/>
</dbReference>
<sequence length="145" mass="16070">MQLTKQTDFALRLLMLLSEHPEQRIPASAAARELDVSWHHLRKIVARLVRLGYVQSSRGRHGGLLLARAPEAIIIGQVVRDLEPTLRPVNCLEPRCPLLRRCRLKSMLGEAMEGFLSHLDGFTLAQSLDNPVDSGSPPARAHSPG</sequence>
<evidence type="ECO:0000313" key="2">
    <source>
        <dbReference type="EMBL" id="MDQ2068587.1"/>
    </source>
</evidence>
<reference evidence="2 3" key="1">
    <citation type="submission" date="2023-08" db="EMBL/GenBank/DDBJ databases">
        <title>Whole-genome sequencing of halo(alkali)philic microorganisms from hypersaline lakes.</title>
        <authorList>
            <person name="Sorokin D.Y."/>
            <person name="Abbas B."/>
            <person name="Merkel A.Y."/>
        </authorList>
    </citation>
    <scope>NUCLEOTIDE SEQUENCE [LARGE SCALE GENOMIC DNA]</scope>
    <source>
        <strain evidence="2 3">AB-CW4</strain>
    </source>
</reference>
<dbReference type="PANTHER" id="PTHR33221:SF4">
    <property type="entry name" value="HTH-TYPE TRANSCRIPTIONAL REPRESSOR NSRR"/>
    <property type="match status" value="1"/>
</dbReference>
<dbReference type="InterPro" id="IPR036390">
    <property type="entry name" value="WH_DNA-bd_sf"/>
</dbReference>
<gene>
    <name evidence="2" type="ORF">RBH19_01710</name>
</gene>
<accession>A0ABU0W3I9</accession>
<comment type="caution">
    <text evidence="2">The sequence shown here is derived from an EMBL/GenBank/DDBJ whole genome shotgun (WGS) entry which is preliminary data.</text>
</comment>